<protein>
    <submittedName>
        <fullName evidence="1">Uncharacterized protein</fullName>
    </submittedName>
</protein>
<proteinExistence type="predicted"/>
<dbReference type="Proteomes" id="UP000229401">
    <property type="component" value="Unassembled WGS sequence"/>
</dbReference>
<organism evidence="1 2">
    <name type="scientific">Candidatus Roizmanbacteria bacterium CG_4_10_14_0_8_um_filter_33_9</name>
    <dbReference type="NCBI Taxonomy" id="1974826"/>
    <lineage>
        <taxon>Bacteria</taxon>
        <taxon>Candidatus Roizmaniibacteriota</taxon>
    </lineage>
</organism>
<accession>A0A2M7QI29</accession>
<evidence type="ECO:0000313" key="2">
    <source>
        <dbReference type="Proteomes" id="UP000229401"/>
    </source>
</evidence>
<evidence type="ECO:0000313" key="1">
    <source>
        <dbReference type="EMBL" id="PIY71952.1"/>
    </source>
</evidence>
<comment type="caution">
    <text evidence="1">The sequence shown here is derived from an EMBL/GenBank/DDBJ whole genome shotgun (WGS) entry which is preliminary data.</text>
</comment>
<reference evidence="2" key="1">
    <citation type="submission" date="2017-09" db="EMBL/GenBank/DDBJ databases">
        <title>Depth-based differentiation of microbial function through sediment-hosted aquifers and enrichment of novel symbionts in the deep terrestrial subsurface.</title>
        <authorList>
            <person name="Probst A.J."/>
            <person name="Ladd B."/>
            <person name="Jarett J.K."/>
            <person name="Geller-Mcgrath D.E."/>
            <person name="Sieber C.M.K."/>
            <person name="Emerson J.B."/>
            <person name="Anantharaman K."/>
            <person name="Thomas B.C."/>
            <person name="Malmstrom R."/>
            <person name="Stieglmeier M."/>
            <person name="Klingl A."/>
            <person name="Woyke T."/>
            <person name="Ryan C.M."/>
            <person name="Banfield J.F."/>
        </authorList>
    </citation>
    <scope>NUCLEOTIDE SEQUENCE [LARGE SCALE GENOMIC DNA]</scope>
</reference>
<name>A0A2M7QI29_9BACT</name>
<dbReference type="AlphaFoldDB" id="A0A2M7QI29"/>
<sequence>MVQAEGKSQNIRLGGRVSKVQSPEFLARNRFFEEQFRSFLSGVSETEDYSPANWNHYPNGSLWRPDIDVVLENVKTGCLVEISDEGRKISLYSEQSHIPNVVGHFQTEGVEYAIKMGHVRALTANIQALQLLKNQGISSVQPALLRYKDTRVGMMISPFVNGFRPQDFTDVLDDVKSIVRAQIRMWYNSAIYTKPRQRTTGVLAYDIIPHNVFVCGGRLVCFDADPIKCWGKHIKDGELVGDVSYVIFSELEESGILPQVLGLKYNQGQLKLEYPKEWAL</sequence>
<dbReference type="EMBL" id="PFLI01000116">
    <property type="protein sequence ID" value="PIY71952.1"/>
    <property type="molecule type" value="Genomic_DNA"/>
</dbReference>
<gene>
    <name evidence="1" type="ORF">COY87_03465</name>
</gene>